<dbReference type="InterPro" id="IPR002477">
    <property type="entry name" value="Peptidoglycan-bd-like"/>
</dbReference>
<dbReference type="InterPro" id="IPR036366">
    <property type="entry name" value="PGBDSf"/>
</dbReference>
<feature type="domain" description="Peptidoglycan binding-like" evidence="1">
    <location>
        <begin position="347"/>
        <end position="407"/>
    </location>
</feature>
<gene>
    <name evidence="2" type="ORF">H9698_09130</name>
</gene>
<dbReference type="Gene3D" id="1.10.101.10">
    <property type="entry name" value="PGBD-like superfamily/PGBD"/>
    <property type="match status" value="6"/>
</dbReference>
<name>A0A9D2Q7J5_9FIRM</name>
<evidence type="ECO:0000313" key="3">
    <source>
        <dbReference type="Proteomes" id="UP000823918"/>
    </source>
</evidence>
<feature type="domain" description="Peptidoglycan binding-like" evidence="1">
    <location>
        <begin position="634"/>
        <end position="694"/>
    </location>
</feature>
<organism evidence="2 3">
    <name type="scientific">Candidatus Ruthenibacterium merdavium</name>
    <dbReference type="NCBI Taxonomy" id="2838752"/>
    <lineage>
        <taxon>Bacteria</taxon>
        <taxon>Bacillati</taxon>
        <taxon>Bacillota</taxon>
        <taxon>Clostridia</taxon>
        <taxon>Eubacteriales</taxon>
        <taxon>Oscillospiraceae</taxon>
        <taxon>Ruthenibacterium</taxon>
    </lineage>
</organism>
<dbReference type="InterPro" id="IPR052905">
    <property type="entry name" value="LD-transpeptidase_YkuD-like"/>
</dbReference>
<dbReference type="PANTHER" id="PTHR41533:SF1">
    <property type="entry name" value="L,D-TRANSPEPTIDASE YCBB-RELATED"/>
    <property type="match status" value="1"/>
</dbReference>
<dbReference type="EMBL" id="DWWA01000049">
    <property type="protein sequence ID" value="HJC72936.1"/>
    <property type="molecule type" value="Genomic_DNA"/>
</dbReference>
<feature type="domain" description="Peptidoglycan binding-like" evidence="1">
    <location>
        <begin position="845"/>
        <end position="881"/>
    </location>
</feature>
<dbReference type="Proteomes" id="UP000823918">
    <property type="component" value="Unassembled WGS sequence"/>
</dbReference>
<dbReference type="Pfam" id="PF01471">
    <property type="entry name" value="PG_binding_1"/>
    <property type="match status" value="6"/>
</dbReference>
<reference evidence="2" key="2">
    <citation type="submission" date="2021-04" db="EMBL/GenBank/DDBJ databases">
        <authorList>
            <person name="Gilroy R."/>
        </authorList>
    </citation>
    <scope>NUCLEOTIDE SEQUENCE</scope>
    <source>
        <strain evidence="2">5933</strain>
    </source>
</reference>
<dbReference type="SUPFAM" id="SSF47090">
    <property type="entry name" value="PGBD-like"/>
    <property type="match status" value="6"/>
</dbReference>
<proteinExistence type="predicted"/>
<protein>
    <submittedName>
        <fullName evidence="2">Peptidoglycan-binding protein</fullName>
    </submittedName>
</protein>
<feature type="domain" description="Peptidoglycan binding-like" evidence="1">
    <location>
        <begin position="542"/>
        <end position="603"/>
    </location>
</feature>
<feature type="domain" description="Peptidoglycan binding-like" evidence="1">
    <location>
        <begin position="728"/>
        <end position="789"/>
    </location>
</feature>
<sequence length="889" mass="97330">MVQKTNAAELTGTGSVKVQVFTARAALPVQSAAVTLTLPDGTTISSGVDEGGNAGPFSIPCPPKSLSLEENNTILPYSTCNILVEAPGYDPAETTGVQVFDTVESLMQFPLLPQEDPDAGAPVRTASIMSDISNVPVHKLFAGGQTSAVAPVQACESKARVLTQPVIPEKITVHLGAPSANVQNVTVSFRDYIKNVASSEVYPTWPEESLRANIHAQISLAINRIYTEWYKSKGYSFQITGSPGYDQAYVHGRNIFEPMSRITDEIFNTYARKKGTVNPYFTEYCDGKTVTCKGMKQWGTKDLAEQGKNALQILRYYYGDDLELVRTDNIAAIPSSYPGTPLKKGDSGESVRIIQRQLNRIAQDYPFFGRTNTDGIFGQDTEDVVKKFQKQFNLTADGIVGRSTWYKISYIYVSVKDLAELTSEGEKPDGNLVAGVYPGTALRLGDRGDAVEQVQFWLSEVSEYNSKIPSPAVDGIFGAGTQAAVKAFQEQYGLTVDGIVGEATWDRLYAEYTSIEDDLSTPDGDSSGAGAYPGTPLKNGSRGDAVRRIQAWLRIISNSTVQIPTITVDGIFGAATERAVRAFQSHYGLTVDGIVGRNTWNKIYEVYTSIINGLLEPGERPGTYPGSPLRVGSRGKAVKEVQYYLYLLSAYYPEIPVIAFDGVFGRATQEAVMAYQRLFSLTQDGVVGKMTWDSIYAQFSKLRSVDGPLISFRVFAYPGYVLSEGQSGQMVQFVQFMLAYIAFFWDTVLPIDTLSGNYDAQMTEVIRSFQRDFGLPVTGNVDETTWNALVITYLTFASVGLDGERPVGEYPGYTMTIGSAGAPVLEMQRFMNDIASRYCAAWFVPESGIIDETTFNAVKEFQMGFGLPVTGLVDRATWDAIYAYYLTGE</sequence>
<comment type="caution">
    <text evidence="2">The sequence shown here is derived from an EMBL/GenBank/DDBJ whole genome shotgun (WGS) entry which is preliminary data.</text>
</comment>
<dbReference type="InterPro" id="IPR036365">
    <property type="entry name" value="PGBD-like_sf"/>
</dbReference>
<evidence type="ECO:0000313" key="2">
    <source>
        <dbReference type="EMBL" id="HJC72936.1"/>
    </source>
</evidence>
<evidence type="ECO:0000259" key="1">
    <source>
        <dbReference type="Pfam" id="PF01471"/>
    </source>
</evidence>
<accession>A0A9D2Q7J5</accession>
<reference evidence="2" key="1">
    <citation type="journal article" date="2021" name="PeerJ">
        <title>Extensive microbial diversity within the chicken gut microbiome revealed by metagenomics and culture.</title>
        <authorList>
            <person name="Gilroy R."/>
            <person name="Ravi A."/>
            <person name="Getino M."/>
            <person name="Pursley I."/>
            <person name="Horton D.L."/>
            <person name="Alikhan N.F."/>
            <person name="Baker D."/>
            <person name="Gharbi K."/>
            <person name="Hall N."/>
            <person name="Watson M."/>
            <person name="Adriaenssens E.M."/>
            <person name="Foster-Nyarko E."/>
            <person name="Jarju S."/>
            <person name="Secka A."/>
            <person name="Antonio M."/>
            <person name="Oren A."/>
            <person name="Chaudhuri R.R."/>
            <person name="La Ragione R."/>
            <person name="Hildebrand F."/>
            <person name="Pallen M.J."/>
        </authorList>
    </citation>
    <scope>NUCLEOTIDE SEQUENCE</scope>
    <source>
        <strain evidence="2">5933</strain>
    </source>
</reference>
<dbReference type="AlphaFoldDB" id="A0A9D2Q7J5"/>
<dbReference type="PANTHER" id="PTHR41533">
    <property type="entry name" value="L,D-TRANSPEPTIDASE HI_1667-RELATED"/>
    <property type="match status" value="1"/>
</dbReference>
<feature type="domain" description="Peptidoglycan binding-like" evidence="1">
    <location>
        <begin position="447"/>
        <end position="508"/>
    </location>
</feature>